<dbReference type="Pfam" id="PF07238">
    <property type="entry name" value="PilZ"/>
    <property type="match status" value="1"/>
</dbReference>
<evidence type="ECO:0000256" key="4">
    <source>
        <dbReference type="SAM" id="MobiDB-lite"/>
    </source>
</evidence>
<organism evidence="6 7">
    <name type="scientific">Actinoplanes cyaneus</name>
    <dbReference type="NCBI Taxonomy" id="52696"/>
    <lineage>
        <taxon>Bacteria</taxon>
        <taxon>Bacillati</taxon>
        <taxon>Actinomycetota</taxon>
        <taxon>Actinomycetes</taxon>
        <taxon>Micromonosporales</taxon>
        <taxon>Micromonosporaceae</taxon>
        <taxon>Actinoplanes</taxon>
    </lineage>
</organism>
<protein>
    <recommendedName>
        <fullName evidence="5">Methyl-accepting transducer domain-containing protein</fullName>
    </recommendedName>
</protein>
<evidence type="ECO:0000256" key="2">
    <source>
        <dbReference type="PROSITE-ProRule" id="PRU00284"/>
    </source>
</evidence>
<dbReference type="InterPro" id="IPR004089">
    <property type="entry name" value="MCPsignal_dom"/>
</dbReference>
<dbReference type="SUPFAM" id="SSF141371">
    <property type="entry name" value="PilZ domain-like"/>
    <property type="match status" value="1"/>
</dbReference>
<evidence type="ECO:0000313" key="6">
    <source>
        <dbReference type="EMBL" id="GID62973.1"/>
    </source>
</evidence>
<dbReference type="GO" id="GO:0016020">
    <property type="term" value="C:membrane"/>
    <property type="evidence" value="ECO:0007669"/>
    <property type="project" value="InterPro"/>
</dbReference>
<dbReference type="PANTHER" id="PTHR32089">
    <property type="entry name" value="METHYL-ACCEPTING CHEMOTAXIS PROTEIN MCPB"/>
    <property type="match status" value="1"/>
</dbReference>
<keyword evidence="3" id="KW-0175">Coiled coil</keyword>
<proteinExistence type="predicted"/>
<dbReference type="Gene3D" id="2.40.10.220">
    <property type="entry name" value="predicted glycosyltransferase like domains"/>
    <property type="match status" value="1"/>
</dbReference>
<reference evidence="6" key="1">
    <citation type="submission" date="2021-01" db="EMBL/GenBank/DDBJ databases">
        <title>Whole genome shotgun sequence of Actinoplanes cyaneus NBRC 14990.</title>
        <authorList>
            <person name="Komaki H."/>
            <person name="Tamura T."/>
        </authorList>
    </citation>
    <scope>NUCLEOTIDE SEQUENCE</scope>
    <source>
        <strain evidence="6">NBRC 14990</strain>
    </source>
</reference>
<gene>
    <name evidence="6" type="ORF">Acy02nite_08540</name>
</gene>
<feature type="coiled-coil region" evidence="3">
    <location>
        <begin position="79"/>
        <end position="106"/>
    </location>
</feature>
<keyword evidence="7" id="KW-1185">Reference proteome</keyword>
<dbReference type="PROSITE" id="PS50111">
    <property type="entry name" value="CHEMOTAXIS_TRANSDUC_2"/>
    <property type="match status" value="1"/>
</dbReference>
<evidence type="ECO:0000256" key="3">
    <source>
        <dbReference type="SAM" id="Coils"/>
    </source>
</evidence>
<dbReference type="GO" id="GO:0007165">
    <property type="term" value="P:signal transduction"/>
    <property type="evidence" value="ECO:0007669"/>
    <property type="project" value="UniProtKB-KW"/>
</dbReference>
<dbReference type="Proteomes" id="UP000619479">
    <property type="component" value="Unassembled WGS sequence"/>
</dbReference>
<dbReference type="Gene3D" id="1.10.287.950">
    <property type="entry name" value="Methyl-accepting chemotaxis protein"/>
    <property type="match status" value="1"/>
</dbReference>
<evidence type="ECO:0000313" key="7">
    <source>
        <dbReference type="Proteomes" id="UP000619479"/>
    </source>
</evidence>
<dbReference type="SMART" id="SM00283">
    <property type="entry name" value="MA"/>
    <property type="match status" value="1"/>
</dbReference>
<dbReference type="GO" id="GO:0035438">
    <property type="term" value="F:cyclic-di-GMP binding"/>
    <property type="evidence" value="ECO:0007669"/>
    <property type="project" value="InterPro"/>
</dbReference>
<evidence type="ECO:0000259" key="5">
    <source>
        <dbReference type="PROSITE" id="PS50111"/>
    </source>
</evidence>
<comment type="caution">
    <text evidence="6">The sequence shown here is derived from an EMBL/GenBank/DDBJ whole genome shotgun (WGS) entry which is preliminary data.</text>
</comment>
<feature type="region of interest" description="Disordered" evidence="4">
    <location>
        <begin position="30"/>
        <end position="79"/>
    </location>
</feature>
<dbReference type="Pfam" id="PF00015">
    <property type="entry name" value="MCPsignal"/>
    <property type="match status" value="1"/>
</dbReference>
<dbReference type="SUPFAM" id="SSF58104">
    <property type="entry name" value="Methyl-accepting chemotaxis protein (MCP) signaling domain"/>
    <property type="match status" value="1"/>
</dbReference>
<keyword evidence="1 2" id="KW-0807">Transducer</keyword>
<name>A0A919ICA6_9ACTN</name>
<feature type="domain" description="Methyl-accepting transducer" evidence="5">
    <location>
        <begin position="131"/>
        <end position="263"/>
    </location>
</feature>
<dbReference type="InterPro" id="IPR009875">
    <property type="entry name" value="PilZ_domain"/>
</dbReference>
<accession>A0A919ICA6</accession>
<dbReference type="PANTHER" id="PTHR32089:SF112">
    <property type="entry name" value="LYSOZYME-LIKE PROTEIN-RELATED"/>
    <property type="match status" value="1"/>
</dbReference>
<sequence length="429" mass="45349">MIPVWFALVGVLVLAGAAFAVLRWRNAEPSAGLPVGRRQNAEPGAGLPVGRRQNAEPGAGLPVGRRRNADPDGSGPVNLADARRVIAELTEALRERDAELDRLHSDRDVQTQATALQQKQQQQTLRRRAKEAIDSTAAVIGGKLEDVVTHVGAARDAAAATHERVTVTNHAAEALVKRAHIAGEAATALNTSLHQVAGIASVISGIASQTRLLALNATIEAVRAGAAGSGFAVVADEVKGLADTTADSTEQITRTIAALESDVAQMGQTLAAIIHDVGDIEDAMRQLGGIADRQHDIVQQLHRSVDATMAQLGDLSDVAERLERRRSDRLAIEGTVTVRVPSRPQPITAQVVDLSSDGMGCTLPAEVPVAVGDLIRTEFTFDGLSGTADAKVMRRTTRDGLTELGLQFQNLPAVTRNQIDTYLTRLGTA</sequence>
<dbReference type="RefSeq" id="WP_264653226.1">
    <property type="nucleotide sequence ID" value="NZ_BOMH01000006.1"/>
</dbReference>
<evidence type="ECO:0000256" key="1">
    <source>
        <dbReference type="ARBA" id="ARBA00023224"/>
    </source>
</evidence>
<dbReference type="EMBL" id="BOMH01000006">
    <property type="protein sequence ID" value="GID62973.1"/>
    <property type="molecule type" value="Genomic_DNA"/>
</dbReference>
<dbReference type="AlphaFoldDB" id="A0A919ICA6"/>